<keyword evidence="3" id="KW-0862">Zinc</keyword>
<evidence type="ECO:0000256" key="3">
    <source>
        <dbReference type="ARBA" id="ARBA00022833"/>
    </source>
</evidence>
<evidence type="ECO:0000256" key="4">
    <source>
        <dbReference type="PROSITE-ProRule" id="PRU00134"/>
    </source>
</evidence>
<gene>
    <name evidence="6" type="ORF">PHLGIDRAFT_78944</name>
</gene>
<name>A0A0C3S3S3_PHLG1</name>
<dbReference type="Gene3D" id="6.10.140.2220">
    <property type="match status" value="1"/>
</dbReference>
<reference evidence="6 7" key="1">
    <citation type="journal article" date="2014" name="PLoS Genet.">
        <title>Analysis of the Phlebiopsis gigantea genome, transcriptome and secretome provides insight into its pioneer colonization strategies of wood.</title>
        <authorList>
            <person name="Hori C."/>
            <person name="Ishida T."/>
            <person name="Igarashi K."/>
            <person name="Samejima M."/>
            <person name="Suzuki H."/>
            <person name="Master E."/>
            <person name="Ferreira P."/>
            <person name="Ruiz-Duenas F.J."/>
            <person name="Held B."/>
            <person name="Canessa P."/>
            <person name="Larrondo L.F."/>
            <person name="Schmoll M."/>
            <person name="Druzhinina I.S."/>
            <person name="Kubicek C.P."/>
            <person name="Gaskell J.A."/>
            <person name="Kersten P."/>
            <person name="St John F."/>
            <person name="Glasner J."/>
            <person name="Sabat G."/>
            <person name="Splinter BonDurant S."/>
            <person name="Syed K."/>
            <person name="Yadav J."/>
            <person name="Mgbeahuruike A.C."/>
            <person name="Kovalchuk A."/>
            <person name="Asiegbu F.O."/>
            <person name="Lackner G."/>
            <person name="Hoffmeister D."/>
            <person name="Rencoret J."/>
            <person name="Gutierrez A."/>
            <person name="Sun H."/>
            <person name="Lindquist E."/>
            <person name="Barry K."/>
            <person name="Riley R."/>
            <person name="Grigoriev I.V."/>
            <person name="Henrissat B."/>
            <person name="Kues U."/>
            <person name="Berka R.M."/>
            <person name="Martinez A.T."/>
            <person name="Covert S.F."/>
            <person name="Blanchette R.A."/>
            <person name="Cullen D."/>
        </authorList>
    </citation>
    <scope>NUCLEOTIDE SEQUENCE [LARGE SCALE GENOMIC DNA]</scope>
    <source>
        <strain evidence="6 7">11061_1 CR5-6</strain>
    </source>
</reference>
<dbReference type="Proteomes" id="UP000053257">
    <property type="component" value="Unassembled WGS sequence"/>
</dbReference>
<dbReference type="OrthoDB" id="2212237at2759"/>
<dbReference type="PROSITE" id="PS01360">
    <property type="entry name" value="ZF_MYND_1"/>
    <property type="match status" value="1"/>
</dbReference>
<dbReference type="PROSITE" id="PS50865">
    <property type="entry name" value="ZF_MYND_2"/>
    <property type="match status" value="1"/>
</dbReference>
<keyword evidence="1" id="KW-0479">Metal-binding</keyword>
<proteinExistence type="predicted"/>
<keyword evidence="7" id="KW-1185">Reference proteome</keyword>
<sequence length="228" mass="24883">MSTKKYCAGCGFATTVLKNCAKCKAAVYCSPACQTTHWAVHKPVCRALAPGEVWGIEVLSAGDMRRAGVPPDALAARFRHVLLTPGHPALAMAELCPATAAAGLPVAIYSPVIHAGKDDGRGGSNQPAVYLRVEVDSGLAPLRWQLNDPGTCILHRADRRPLTRETAETLWKWIAMLMSDAWGYPEDGGWAPASDLFAPAPWQLFSRQYYREQREKGRKGFTNFYAPL</sequence>
<feature type="domain" description="MYND-type" evidence="5">
    <location>
        <begin position="7"/>
        <end position="45"/>
    </location>
</feature>
<evidence type="ECO:0000256" key="1">
    <source>
        <dbReference type="ARBA" id="ARBA00022723"/>
    </source>
</evidence>
<accession>A0A0C3S3S3</accession>
<evidence type="ECO:0000313" key="7">
    <source>
        <dbReference type="Proteomes" id="UP000053257"/>
    </source>
</evidence>
<keyword evidence="2 4" id="KW-0863">Zinc-finger</keyword>
<evidence type="ECO:0000313" key="6">
    <source>
        <dbReference type="EMBL" id="KIP02580.1"/>
    </source>
</evidence>
<dbReference type="HOGENOM" id="CLU_105955_0_0_1"/>
<protein>
    <recommendedName>
        <fullName evidence="5">MYND-type domain-containing protein</fullName>
    </recommendedName>
</protein>
<evidence type="ECO:0000256" key="2">
    <source>
        <dbReference type="ARBA" id="ARBA00022771"/>
    </source>
</evidence>
<dbReference type="SUPFAM" id="SSF144232">
    <property type="entry name" value="HIT/MYND zinc finger-like"/>
    <property type="match status" value="1"/>
</dbReference>
<evidence type="ECO:0000259" key="5">
    <source>
        <dbReference type="PROSITE" id="PS50865"/>
    </source>
</evidence>
<dbReference type="Pfam" id="PF01753">
    <property type="entry name" value="zf-MYND"/>
    <property type="match status" value="1"/>
</dbReference>
<dbReference type="GO" id="GO:0008270">
    <property type="term" value="F:zinc ion binding"/>
    <property type="evidence" value="ECO:0007669"/>
    <property type="project" value="UniProtKB-KW"/>
</dbReference>
<organism evidence="6 7">
    <name type="scientific">Phlebiopsis gigantea (strain 11061_1 CR5-6)</name>
    <name type="common">White-rot fungus</name>
    <name type="synonym">Peniophora gigantea</name>
    <dbReference type="NCBI Taxonomy" id="745531"/>
    <lineage>
        <taxon>Eukaryota</taxon>
        <taxon>Fungi</taxon>
        <taxon>Dikarya</taxon>
        <taxon>Basidiomycota</taxon>
        <taxon>Agaricomycotina</taxon>
        <taxon>Agaricomycetes</taxon>
        <taxon>Polyporales</taxon>
        <taxon>Phanerochaetaceae</taxon>
        <taxon>Phlebiopsis</taxon>
    </lineage>
</organism>
<dbReference type="InterPro" id="IPR002893">
    <property type="entry name" value="Znf_MYND"/>
</dbReference>
<dbReference type="EMBL" id="KN840665">
    <property type="protein sequence ID" value="KIP02580.1"/>
    <property type="molecule type" value="Genomic_DNA"/>
</dbReference>
<dbReference type="AlphaFoldDB" id="A0A0C3S3S3"/>